<dbReference type="Pfam" id="PF23186">
    <property type="entry name" value="DUF7059"/>
    <property type="match status" value="1"/>
</dbReference>
<reference evidence="8 9" key="1">
    <citation type="submission" date="2014-08" db="EMBL/GenBank/DDBJ databases">
        <title>Complete genome sequence of Corynebacterium aquilae S-613T(T) (=DSM 44791(T)), isolated from the choana of a healthy golden eagle.</title>
        <authorList>
            <person name="Ruckert C."/>
            <person name="Albersmeier A."/>
            <person name="Winkler A."/>
            <person name="Kalinowski J."/>
        </authorList>
    </citation>
    <scope>NUCLEOTIDE SEQUENCE [LARGE SCALE GENOMIC DNA]</scope>
    <source>
        <strain evidence="8 9">S-613</strain>
    </source>
</reference>
<evidence type="ECO:0000256" key="3">
    <source>
        <dbReference type="ARBA" id="ARBA00022603"/>
    </source>
</evidence>
<dbReference type="Proteomes" id="UP000185478">
    <property type="component" value="Chromosome"/>
</dbReference>
<dbReference type="Pfam" id="PF05175">
    <property type="entry name" value="MTS"/>
    <property type="match status" value="1"/>
</dbReference>
<dbReference type="PANTHER" id="PTHR47816">
    <property type="entry name" value="RIBOSOMAL RNA SMALL SUBUNIT METHYLTRANSFERASE C"/>
    <property type="match status" value="1"/>
</dbReference>
<feature type="domain" description="DUF7059" evidence="6">
    <location>
        <begin position="19"/>
        <end position="96"/>
    </location>
</feature>
<dbReference type="InterPro" id="IPR007848">
    <property type="entry name" value="Small_mtfrase_dom"/>
</dbReference>
<dbReference type="InterPro" id="IPR002052">
    <property type="entry name" value="DNA_methylase_N6_adenine_CS"/>
</dbReference>
<accession>A0A1L7CGE1</accession>
<evidence type="ECO:0000313" key="9">
    <source>
        <dbReference type="Proteomes" id="UP000185478"/>
    </source>
</evidence>
<dbReference type="GO" id="GO:0003676">
    <property type="term" value="F:nucleic acid binding"/>
    <property type="evidence" value="ECO:0007669"/>
    <property type="project" value="InterPro"/>
</dbReference>
<evidence type="ECO:0000259" key="6">
    <source>
        <dbReference type="Pfam" id="PF23186"/>
    </source>
</evidence>
<keyword evidence="2" id="KW-0698">rRNA processing</keyword>
<name>A0A1L7CGE1_9CORY</name>
<dbReference type="Gene3D" id="3.40.50.150">
    <property type="entry name" value="Vaccinia Virus protein VP39"/>
    <property type="match status" value="1"/>
</dbReference>
<dbReference type="EMBL" id="CP009245">
    <property type="protein sequence ID" value="APT84896.1"/>
    <property type="molecule type" value="Genomic_DNA"/>
</dbReference>
<evidence type="ECO:0000259" key="7">
    <source>
        <dbReference type="Pfam" id="PF25004"/>
    </source>
</evidence>
<dbReference type="InterPro" id="IPR055487">
    <property type="entry name" value="DUF7059"/>
</dbReference>
<evidence type="ECO:0000259" key="5">
    <source>
        <dbReference type="Pfam" id="PF05175"/>
    </source>
</evidence>
<dbReference type="SUPFAM" id="SSF53335">
    <property type="entry name" value="S-adenosyl-L-methionine-dependent methyltransferases"/>
    <property type="match status" value="1"/>
</dbReference>
<dbReference type="KEGG" id="caqu:CAQU_07285"/>
<dbReference type="PANTHER" id="PTHR47816:SF4">
    <property type="entry name" value="RIBOSOMAL RNA SMALL SUBUNIT METHYLTRANSFERASE C"/>
    <property type="match status" value="1"/>
</dbReference>
<dbReference type="GO" id="GO:0032259">
    <property type="term" value="P:methylation"/>
    <property type="evidence" value="ECO:0007669"/>
    <property type="project" value="UniProtKB-KW"/>
</dbReference>
<evidence type="ECO:0000313" key="8">
    <source>
        <dbReference type="EMBL" id="APT84896.1"/>
    </source>
</evidence>
<dbReference type="InterPro" id="IPR029063">
    <property type="entry name" value="SAM-dependent_MTases_sf"/>
</dbReference>
<keyword evidence="3" id="KW-0489">Methyltransferase</keyword>
<evidence type="ECO:0000256" key="2">
    <source>
        <dbReference type="ARBA" id="ARBA00022552"/>
    </source>
</evidence>
<dbReference type="InterPro" id="IPR056684">
    <property type="entry name" value="DUF7782"/>
</dbReference>
<feature type="domain" description="Methyltransferase small" evidence="5">
    <location>
        <begin position="146"/>
        <end position="238"/>
    </location>
</feature>
<evidence type="ECO:0000256" key="1">
    <source>
        <dbReference type="ARBA" id="ARBA00022490"/>
    </source>
</evidence>
<keyword evidence="9" id="KW-1185">Reference proteome</keyword>
<organism evidence="8 9">
    <name type="scientific">Corynebacterium aquilae DSM 44791</name>
    <dbReference type="NCBI Taxonomy" id="1431546"/>
    <lineage>
        <taxon>Bacteria</taxon>
        <taxon>Bacillati</taxon>
        <taxon>Actinomycetota</taxon>
        <taxon>Actinomycetes</taxon>
        <taxon>Mycobacteriales</taxon>
        <taxon>Corynebacteriaceae</taxon>
        <taxon>Corynebacterium</taxon>
    </lineage>
</organism>
<keyword evidence="4" id="KW-0808">Transferase</keyword>
<proteinExistence type="predicted"/>
<dbReference type="PROSITE" id="PS00092">
    <property type="entry name" value="N6_MTASE"/>
    <property type="match status" value="1"/>
</dbReference>
<keyword evidence="1" id="KW-0963">Cytoplasm</keyword>
<dbReference type="STRING" id="1431546.CAQU_07285"/>
<dbReference type="GO" id="GO:0006364">
    <property type="term" value="P:rRNA processing"/>
    <property type="evidence" value="ECO:0007669"/>
    <property type="project" value="UniProtKB-KW"/>
</dbReference>
<protein>
    <submittedName>
        <fullName evidence="8">Uncharacterized protein</fullName>
    </submittedName>
</protein>
<dbReference type="RefSeq" id="WP_084562882.1">
    <property type="nucleotide sequence ID" value="NZ_CP009245.1"/>
</dbReference>
<dbReference type="CDD" id="cd02440">
    <property type="entry name" value="AdoMet_MTases"/>
    <property type="match status" value="1"/>
</dbReference>
<dbReference type="InterPro" id="IPR046977">
    <property type="entry name" value="RsmC/RlmG"/>
</dbReference>
<dbReference type="Pfam" id="PF25004">
    <property type="entry name" value="DUF7782"/>
    <property type="match status" value="1"/>
</dbReference>
<gene>
    <name evidence="8" type="ORF">CAQU_07285</name>
</gene>
<sequence>MHPTFVSLAPRLVSALRRNNFSLDGLEITLGDAGVAAMDRHDPTGVCWAASGADMAATVARAFIAHQPQQRVFFEDLFGTDVVDALLSIHALVADPRTPEVFHVAFDARPREIAGNDIIVFSDVDGSMAHPVGPAVERVLGVGSASLSLLASTPLTPTARVLDLGTGCGVQALAQATCARSVTATDVLDRAVFFAQATIAGAGLDDVIECRQGSWFEPVAGQQFDRIVANPPFVVGLPEVGHVYRDSGMNLDGATEYVVKNCPDFLAPSGTAHLLGAWIHTADQPWQQRVSQWIPTHGVLALFLQRDVADPSLYVDTWLRDEGLDLRDPDTAARAQGWLDHFSRHHVEGVGFGFIALKKISDELPSVVRYEDFTAQYGAHLGEEVEAFFGRLEWLLRQDEDSLLDARFALHPEVAVEDISTVDREQGMGFRRATLRISRMDGPRYQHEIDEDVLALLAGLNPQGLSLRDIIGLLSATRGVDEEELAPQVASIARDLIDHGFMIPAELL</sequence>
<dbReference type="AlphaFoldDB" id="A0A1L7CGE1"/>
<dbReference type="GO" id="GO:0008757">
    <property type="term" value="F:S-adenosylmethionine-dependent methyltransferase activity"/>
    <property type="evidence" value="ECO:0007669"/>
    <property type="project" value="InterPro"/>
</dbReference>
<evidence type="ECO:0000256" key="4">
    <source>
        <dbReference type="ARBA" id="ARBA00022679"/>
    </source>
</evidence>
<dbReference type="GO" id="GO:0008170">
    <property type="term" value="F:N-methyltransferase activity"/>
    <property type="evidence" value="ECO:0007669"/>
    <property type="project" value="UniProtKB-ARBA"/>
</dbReference>
<feature type="domain" description="DUF7782" evidence="7">
    <location>
        <begin position="386"/>
        <end position="504"/>
    </location>
</feature>